<reference evidence="2" key="1">
    <citation type="submission" date="2022-10" db="EMBL/GenBank/DDBJ databases">
        <authorList>
            <person name="Mo P."/>
        </authorList>
    </citation>
    <scope>NUCLEOTIDE SEQUENCE</scope>
    <source>
        <strain evidence="2">HUAS 13-4</strain>
    </source>
</reference>
<gene>
    <name evidence="2" type="ORF">N8I84_28955</name>
</gene>
<proteinExistence type="predicted"/>
<sequence length="246" mass="26055">MSFTDAVEPADNLKAPSQPEEFSKGIVGDTVSTVSDFLSPSEWALSTIEFVFGFNPLEEAIAWFTGDWESYVKCGEMWANTGRLAKDVATNLKSGNRELDGTWNGNAADAAYVYFNELAKKIDSLDGDLKELQSAYKEVGLAVARGADLIKGLLEQLADEAIIAEVELAAGTLLAETGVGAVVGYAAAALEIAEMIKTWGRITEAYSAAQQAVDVATTASGLVVGRLSVALNSFPEPGKSYDNPAV</sequence>
<organism evidence="2 3">
    <name type="scientific">Streptomyces cynarae</name>
    <dbReference type="NCBI Taxonomy" id="2981134"/>
    <lineage>
        <taxon>Bacteria</taxon>
        <taxon>Bacillati</taxon>
        <taxon>Actinomycetota</taxon>
        <taxon>Actinomycetes</taxon>
        <taxon>Kitasatosporales</taxon>
        <taxon>Streptomycetaceae</taxon>
        <taxon>Streptomyces</taxon>
    </lineage>
</organism>
<protein>
    <recommendedName>
        <fullName evidence="4">WXG100 family type VII secretion target</fullName>
    </recommendedName>
</protein>
<evidence type="ECO:0000256" key="1">
    <source>
        <dbReference type="SAM" id="MobiDB-lite"/>
    </source>
</evidence>
<evidence type="ECO:0008006" key="4">
    <source>
        <dbReference type="Google" id="ProtNLM"/>
    </source>
</evidence>
<dbReference type="EMBL" id="CP106793">
    <property type="protein sequence ID" value="UXY22275.1"/>
    <property type="molecule type" value="Genomic_DNA"/>
</dbReference>
<name>A0ABY6E6R0_9ACTN</name>
<accession>A0ABY6E6R0</accession>
<evidence type="ECO:0000313" key="3">
    <source>
        <dbReference type="Proteomes" id="UP001061298"/>
    </source>
</evidence>
<feature type="region of interest" description="Disordered" evidence="1">
    <location>
        <begin position="1"/>
        <end position="21"/>
    </location>
</feature>
<keyword evidence="3" id="KW-1185">Reference proteome</keyword>
<dbReference type="RefSeq" id="WP_263232371.1">
    <property type="nucleotide sequence ID" value="NZ_CP106793.1"/>
</dbReference>
<dbReference type="Proteomes" id="UP001061298">
    <property type="component" value="Chromosome"/>
</dbReference>
<evidence type="ECO:0000313" key="2">
    <source>
        <dbReference type="EMBL" id="UXY22275.1"/>
    </source>
</evidence>